<evidence type="ECO:0000313" key="2">
    <source>
        <dbReference type="Proteomes" id="UP000238479"/>
    </source>
</evidence>
<keyword evidence="2" id="KW-1185">Reference proteome</keyword>
<dbReference type="Proteomes" id="UP000238479">
    <property type="component" value="Chromosome 2"/>
</dbReference>
<proteinExistence type="predicted"/>
<sequence>MFLTTPRRNRGLKLSFLRRKSSSPVSGHFPATFILFKVIDGLPW</sequence>
<name>A0A2P6RYD5_ROSCH</name>
<organism evidence="1 2">
    <name type="scientific">Rosa chinensis</name>
    <name type="common">China rose</name>
    <dbReference type="NCBI Taxonomy" id="74649"/>
    <lineage>
        <taxon>Eukaryota</taxon>
        <taxon>Viridiplantae</taxon>
        <taxon>Streptophyta</taxon>
        <taxon>Embryophyta</taxon>
        <taxon>Tracheophyta</taxon>
        <taxon>Spermatophyta</taxon>
        <taxon>Magnoliopsida</taxon>
        <taxon>eudicotyledons</taxon>
        <taxon>Gunneridae</taxon>
        <taxon>Pentapetalae</taxon>
        <taxon>rosids</taxon>
        <taxon>fabids</taxon>
        <taxon>Rosales</taxon>
        <taxon>Rosaceae</taxon>
        <taxon>Rosoideae</taxon>
        <taxon>Rosoideae incertae sedis</taxon>
        <taxon>Rosa</taxon>
    </lineage>
</organism>
<dbReference type="Gramene" id="PRQ51449">
    <property type="protein sequence ID" value="PRQ51449"/>
    <property type="gene ID" value="RchiOBHm_Chr2g0144561"/>
</dbReference>
<dbReference type="AlphaFoldDB" id="A0A2P6RYD5"/>
<accession>A0A2P6RYD5</accession>
<gene>
    <name evidence="1" type="ORF">RchiOBHm_Chr2g0144561</name>
</gene>
<dbReference type="EMBL" id="PDCK01000040">
    <property type="protein sequence ID" value="PRQ51449.1"/>
    <property type="molecule type" value="Genomic_DNA"/>
</dbReference>
<evidence type="ECO:0000313" key="1">
    <source>
        <dbReference type="EMBL" id="PRQ51449.1"/>
    </source>
</evidence>
<reference evidence="1 2" key="1">
    <citation type="journal article" date="2018" name="Nat. Genet.">
        <title>The Rosa genome provides new insights in the design of modern roses.</title>
        <authorList>
            <person name="Bendahmane M."/>
        </authorList>
    </citation>
    <scope>NUCLEOTIDE SEQUENCE [LARGE SCALE GENOMIC DNA]</scope>
    <source>
        <strain evidence="2">cv. Old Blush</strain>
    </source>
</reference>
<protein>
    <submittedName>
        <fullName evidence="1">Uncharacterized protein</fullName>
    </submittedName>
</protein>
<comment type="caution">
    <text evidence="1">The sequence shown here is derived from an EMBL/GenBank/DDBJ whole genome shotgun (WGS) entry which is preliminary data.</text>
</comment>